<dbReference type="InterPro" id="IPR000845">
    <property type="entry name" value="Nucleoside_phosphorylase_d"/>
</dbReference>
<keyword evidence="11" id="KW-1185">Reference proteome</keyword>
<comment type="pathway">
    <text evidence="2 8">Purine metabolism; purine nucleoside salvage.</text>
</comment>
<evidence type="ECO:0000313" key="11">
    <source>
        <dbReference type="Proteomes" id="UP001589838"/>
    </source>
</evidence>
<name>A0ABV6KF63_9BACI</name>
<organism evidence="10 11">
    <name type="scientific">Halalkalibacter kiskunsagensis</name>
    <dbReference type="NCBI Taxonomy" id="1548599"/>
    <lineage>
        <taxon>Bacteria</taxon>
        <taxon>Bacillati</taxon>
        <taxon>Bacillota</taxon>
        <taxon>Bacilli</taxon>
        <taxon>Bacillales</taxon>
        <taxon>Bacillaceae</taxon>
        <taxon>Halalkalibacter</taxon>
    </lineage>
</organism>
<comment type="catalytic activity">
    <reaction evidence="7">
        <text>a purine 2'-deoxy-D-ribonucleoside + phosphate = a purine nucleobase + 2-deoxy-alpha-D-ribose 1-phosphate</text>
        <dbReference type="Rhea" id="RHEA:36431"/>
        <dbReference type="ChEBI" id="CHEBI:26386"/>
        <dbReference type="ChEBI" id="CHEBI:43474"/>
        <dbReference type="ChEBI" id="CHEBI:57259"/>
        <dbReference type="ChEBI" id="CHEBI:142361"/>
        <dbReference type="EC" id="2.4.2.1"/>
    </reaction>
</comment>
<dbReference type="GO" id="GO:0004731">
    <property type="term" value="F:purine-nucleoside phosphorylase activity"/>
    <property type="evidence" value="ECO:0007669"/>
    <property type="project" value="UniProtKB-EC"/>
</dbReference>
<dbReference type="PANTHER" id="PTHR11904:SF9">
    <property type="entry name" value="PURINE NUCLEOSIDE PHOSPHORYLASE-RELATED"/>
    <property type="match status" value="1"/>
</dbReference>
<dbReference type="EMBL" id="JBHLUX010000020">
    <property type="protein sequence ID" value="MFC0470476.1"/>
    <property type="molecule type" value="Genomic_DNA"/>
</dbReference>
<dbReference type="CDD" id="cd09009">
    <property type="entry name" value="PNP-EcPNPII_like"/>
    <property type="match status" value="1"/>
</dbReference>
<dbReference type="InterPro" id="IPR011268">
    <property type="entry name" value="Purine_phosphorylase"/>
</dbReference>
<accession>A0ABV6KF63</accession>
<comment type="subunit">
    <text evidence="4">Homotrimer.</text>
</comment>
<dbReference type="PIRSF" id="PIRSF000477">
    <property type="entry name" value="PurNPase"/>
    <property type="match status" value="1"/>
</dbReference>
<dbReference type="PANTHER" id="PTHR11904">
    <property type="entry name" value="METHYLTHIOADENOSINE/PURINE NUCLEOSIDE PHOSPHORYLASE"/>
    <property type="match status" value="1"/>
</dbReference>
<evidence type="ECO:0000313" key="10">
    <source>
        <dbReference type="EMBL" id="MFC0470476.1"/>
    </source>
</evidence>
<dbReference type="InterPro" id="IPR018099">
    <property type="entry name" value="Purine_phosphorylase-2_CS"/>
</dbReference>
<evidence type="ECO:0000256" key="2">
    <source>
        <dbReference type="ARBA" id="ARBA00005058"/>
    </source>
</evidence>
<dbReference type="NCBIfam" id="NF006054">
    <property type="entry name" value="PRK08202.1"/>
    <property type="match status" value="1"/>
</dbReference>
<dbReference type="RefSeq" id="WP_335960150.1">
    <property type="nucleotide sequence ID" value="NZ_JAXBLX010000009.1"/>
</dbReference>
<evidence type="ECO:0000256" key="4">
    <source>
        <dbReference type="ARBA" id="ARBA00011233"/>
    </source>
</evidence>
<evidence type="ECO:0000256" key="8">
    <source>
        <dbReference type="PIRNR" id="PIRNR000477"/>
    </source>
</evidence>
<evidence type="ECO:0000256" key="6">
    <source>
        <dbReference type="ARBA" id="ARBA00022679"/>
    </source>
</evidence>
<evidence type="ECO:0000256" key="1">
    <source>
        <dbReference type="ARBA" id="ARBA00002678"/>
    </source>
</evidence>
<dbReference type="SUPFAM" id="SSF53167">
    <property type="entry name" value="Purine and uridine phosphorylases"/>
    <property type="match status" value="1"/>
</dbReference>
<keyword evidence="6 8" id="KW-0808">Transferase</keyword>
<evidence type="ECO:0000256" key="3">
    <source>
        <dbReference type="ARBA" id="ARBA00006751"/>
    </source>
</evidence>
<dbReference type="NCBIfam" id="TIGR01700">
    <property type="entry name" value="PNPH"/>
    <property type="match status" value="1"/>
</dbReference>
<dbReference type="PROSITE" id="PS01240">
    <property type="entry name" value="PNP_MTAP_2"/>
    <property type="match status" value="1"/>
</dbReference>
<sequence>MKVQIEQAARYINRILLKTPKVGLILGSGLGVLADEIKDPVQISYSDIPGFPTSTVEGHAGQLVCGTLEGLNVIAMQGRFHFYEGYTLDKVTFPIRVMKELGIDALIVTNAAGGVNTNLEPGDLMLITDHINNAGQNPLIGPNDTELGVRFPDMSTAYDGDLQSIAKRAAERLDIALKEGVYVWNSGPSYETPAEVRMLRQIGGDAVGMSTVPEVIIARHAEIKVLGISCISNMAAGILDQPLTHDEVIETTEKVKDNFLIFVKEILSLYDQEKRTE</sequence>
<proteinExistence type="inferred from homology"/>
<reference evidence="10 11" key="1">
    <citation type="submission" date="2024-09" db="EMBL/GenBank/DDBJ databases">
        <authorList>
            <person name="Sun Q."/>
            <person name="Mori K."/>
        </authorList>
    </citation>
    <scope>NUCLEOTIDE SEQUENCE [LARGE SCALE GENOMIC DNA]</scope>
    <source>
        <strain evidence="10 11">NCAIM B.02610</strain>
    </source>
</reference>
<dbReference type="Pfam" id="PF01048">
    <property type="entry name" value="PNP_UDP_1"/>
    <property type="match status" value="1"/>
</dbReference>
<dbReference type="Gene3D" id="3.40.50.1580">
    <property type="entry name" value="Nucleoside phosphorylase domain"/>
    <property type="match status" value="1"/>
</dbReference>
<gene>
    <name evidence="10" type="ORF">ACFFHM_08065</name>
</gene>
<comment type="similarity">
    <text evidence="3 8">Belongs to the PNP/MTAP phosphorylase family.</text>
</comment>
<dbReference type="InterPro" id="IPR011270">
    <property type="entry name" value="Pur_Nuc_Pase_Ino/Guo-sp"/>
</dbReference>
<dbReference type="InterPro" id="IPR035994">
    <property type="entry name" value="Nucleoside_phosphorylase_sf"/>
</dbReference>
<evidence type="ECO:0000259" key="9">
    <source>
        <dbReference type="Pfam" id="PF01048"/>
    </source>
</evidence>
<keyword evidence="5 8" id="KW-0328">Glycosyltransferase</keyword>
<comment type="caution">
    <text evidence="10">The sequence shown here is derived from an EMBL/GenBank/DDBJ whole genome shotgun (WGS) entry which is preliminary data.</text>
</comment>
<dbReference type="NCBIfam" id="TIGR01697">
    <property type="entry name" value="PNPH-PUNA-XAPA"/>
    <property type="match status" value="1"/>
</dbReference>
<evidence type="ECO:0000256" key="5">
    <source>
        <dbReference type="ARBA" id="ARBA00022676"/>
    </source>
</evidence>
<dbReference type="EC" id="2.4.2.1" evidence="8"/>
<evidence type="ECO:0000256" key="7">
    <source>
        <dbReference type="ARBA" id="ARBA00048556"/>
    </source>
</evidence>
<dbReference type="Proteomes" id="UP001589838">
    <property type="component" value="Unassembled WGS sequence"/>
</dbReference>
<feature type="domain" description="Nucleoside phosphorylase" evidence="9">
    <location>
        <begin position="21"/>
        <end position="267"/>
    </location>
</feature>
<comment type="function">
    <text evidence="1">The purine nucleoside phosphorylases catalyze the phosphorolytic breakdown of the N-glycosidic bond in the beta-(deoxy)ribonucleoside molecules, with the formation of the corresponding free purine bases and pentose-1-phosphate. Cleaves guanosine, inosine, 2'-deoxyguanosine and 2'-deoxyinosine.</text>
</comment>
<protein>
    <recommendedName>
        <fullName evidence="8">Purine nucleoside phosphorylase</fullName>
        <ecNumber evidence="8">2.4.2.1</ecNumber>
    </recommendedName>
    <alternativeName>
        <fullName evidence="8">Inosine-guanosine phosphorylase</fullName>
    </alternativeName>
</protein>